<dbReference type="EC" id="2.5.1.74" evidence="8 9"/>
<reference evidence="10 11" key="1">
    <citation type="journal article" date="2018" name="Arch. Microbiol.">
        <title>New insights into the metabolic potential of the phototrophic purple bacterium Rhodopila globiformis DSM 161(T) from its draft genome sequence and evidence for a vanadium-dependent nitrogenase.</title>
        <authorList>
            <person name="Imhoff J.F."/>
            <person name="Rahn T."/>
            <person name="Kunzel S."/>
            <person name="Neulinger S.C."/>
        </authorList>
    </citation>
    <scope>NUCLEOTIDE SEQUENCE [LARGE SCALE GENOMIC DNA]</scope>
    <source>
        <strain evidence="10 11">DSM 16996</strain>
    </source>
</reference>
<feature type="transmembrane region" description="Helical" evidence="8">
    <location>
        <begin position="154"/>
        <end position="171"/>
    </location>
</feature>
<protein>
    <recommendedName>
        <fullName evidence="8 9">1,4-dihydroxy-2-naphthoate octaprenyltransferase</fullName>
        <shortName evidence="8">DHNA-octaprenyltransferase</shortName>
        <ecNumber evidence="8 9">2.5.1.74</ecNumber>
    </recommendedName>
</protein>
<sequence length="300" mass="30968">MTVTNSDATPIFSTWIGAMRPRTLTMALAPVLVGATLAWLVAGKTHVAATLVAMLSAACIQIATNLFNDAKDFERGGDGPDRLGPLRAAASGLLEPEAIKRAAIGAFGFAALGGVYLIAVGGWPILLLGLASIASGWAYTGGKRPISYSPYGEIFVIAFFGLAAVCGTYWLCAGALALAPVLAGLAVGLFAAGVLMVNNFRDAAADARVGRRTLAIVAGPARARWLFAAMMLAPFALLAPLVRSAPHNHMGLALVALPLAAMQARRLFLEQPGPGLNTLLAQTAQTQALFSLLLCVGAMV</sequence>
<dbReference type="UniPathway" id="UPA00079">
    <property type="reaction ID" value="UER00168"/>
</dbReference>
<evidence type="ECO:0000256" key="7">
    <source>
        <dbReference type="ARBA" id="ARBA00023136"/>
    </source>
</evidence>
<dbReference type="Gene3D" id="1.10.357.140">
    <property type="entry name" value="UbiA prenyltransferase"/>
    <property type="match status" value="1"/>
</dbReference>
<keyword evidence="3 8" id="KW-1003">Cell membrane</keyword>
<dbReference type="InterPro" id="IPR044878">
    <property type="entry name" value="UbiA_sf"/>
</dbReference>
<dbReference type="GO" id="GO:0042371">
    <property type="term" value="P:vitamin K biosynthetic process"/>
    <property type="evidence" value="ECO:0007669"/>
    <property type="project" value="TreeGrafter"/>
</dbReference>
<accession>A0A2S6N5Z2</accession>
<dbReference type="InterPro" id="IPR004657">
    <property type="entry name" value="MenA"/>
</dbReference>
<dbReference type="PANTHER" id="PTHR13929">
    <property type="entry name" value="1,4-DIHYDROXY-2-NAPHTHOATE OCTAPRENYLTRANSFERASE"/>
    <property type="match status" value="1"/>
</dbReference>
<comment type="subcellular location">
    <subcellularLocation>
        <location evidence="8">Cell membrane</location>
        <topology evidence="8">Multi-pass membrane protein</topology>
    </subcellularLocation>
    <subcellularLocation>
        <location evidence="1">Membrane</location>
        <topology evidence="1">Multi-pass membrane protein</topology>
    </subcellularLocation>
</comment>
<dbReference type="GO" id="GO:0046428">
    <property type="term" value="F:1,4-dihydroxy-2-naphthoate polyprenyltransferase activity"/>
    <property type="evidence" value="ECO:0007669"/>
    <property type="project" value="UniProtKB-UniRule"/>
</dbReference>
<dbReference type="RefSeq" id="WP_104508431.1">
    <property type="nucleotide sequence ID" value="NZ_JACIGC010000003.1"/>
</dbReference>
<dbReference type="GO" id="GO:0009234">
    <property type="term" value="P:menaquinone biosynthetic process"/>
    <property type="evidence" value="ECO:0007669"/>
    <property type="project" value="UniProtKB-UniRule"/>
</dbReference>
<evidence type="ECO:0000256" key="4">
    <source>
        <dbReference type="ARBA" id="ARBA00022679"/>
    </source>
</evidence>
<gene>
    <name evidence="8" type="primary">menA</name>
    <name evidence="10" type="ORF">CCR94_13745</name>
</gene>
<comment type="caution">
    <text evidence="10">The sequence shown here is derived from an EMBL/GenBank/DDBJ whole genome shotgun (WGS) entry which is preliminary data.</text>
</comment>
<feature type="transmembrane region" description="Helical" evidence="8">
    <location>
        <begin position="23"/>
        <end position="42"/>
    </location>
</feature>
<keyword evidence="7 8" id="KW-0472">Membrane</keyword>
<dbReference type="InterPro" id="IPR000537">
    <property type="entry name" value="UbiA_prenyltransferase"/>
</dbReference>
<organism evidence="10 11">
    <name type="scientific">Rhodoblastus sphagnicola</name>
    <dbReference type="NCBI Taxonomy" id="333368"/>
    <lineage>
        <taxon>Bacteria</taxon>
        <taxon>Pseudomonadati</taxon>
        <taxon>Pseudomonadota</taxon>
        <taxon>Alphaproteobacteria</taxon>
        <taxon>Hyphomicrobiales</taxon>
        <taxon>Rhodoblastaceae</taxon>
        <taxon>Rhodoblastus</taxon>
    </lineage>
</organism>
<feature type="transmembrane region" description="Helical" evidence="8">
    <location>
        <begin position="177"/>
        <end position="200"/>
    </location>
</feature>
<evidence type="ECO:0000313" key="10">
    <source>
        <dbReference type="EMBL" id="PPQ30022.1"/>
    </source>
</evidence>
<evidence type="ECO:0000256" key="9">
    <source>
        <dbReference type="NCBIfam" id="TIGR00751"/>
    </source>
</evidence>
<evidence type="ECO:0000256" key="8">
    <source>
        <dbReference type="HAMAP-Rule" id="MF_01937"/>
    </source>
</evidence>
<dbReference type="NCBIfam" id="NF004751">
    <property type="entry name" value="PRK06080.1-3"/>
    <property type="match status" value="1"/>
</dbReference>
<keyword evidence="11" id="KW-1185">Reference proteome</keyword>
<dbReference type="NCBIfam" id="TIGR00751">
    <property type="entry name" value="menA"/>
    <property type="match status" value="1"/>
</dbReference>
<evidence type="ECO:0000256" key="1">
    <source>
        <dbReference type="ARBA" id="ARBA00004141"/>
    </source>
</evidence>
<dbReference type="AlphaFoldDB" id="A0A2S6N5Z2"/>
<dbReference type="PANTHER" id="PTHR13929:SF0">
    <property type="entry name" value="UBIA PRENYLTRANSFERASE DOMAIN-CONTAINING PROTEIN 1"/>
    <property type="match status" value="1"/>
</dbReference>
<comment type="caution">
    <text evidence="8">Lacks conserved residue(s) required for the propagation of feature annotation.</text>
</comment>
<comment type="function">
    <text evidence="8">Conversion of 1,4-dihydroxy-2-naphthoate (DHNA) to demethylmenaquinone (DMK).</text>
</comment>
<dbReference type="EMBL" id="NHSJ01000085">
    <property type="protein sequence ID" value="PPQ30022.1"/>
    <property type="molecule type" value="Genomic_DNA"/>
</dbReference>
<proteinExistence type="inferred from homology"/>
<keyword evidence="2 8" id="KW-0474">Menaquinone biosynthesis</keyword>
<dbReference type="HAMAP" id="MF_01937">
    <property type="entry name" value="MenA_1"/>
    <property type="match status" value="1"/>
</dbReference>
<evidence type="ECO:0000256" key="6">
    <source>
        <dbReference type="ARBA" id="ARBA00022989"/>
    </source>
</evidence>
<feature type="transmembrane region" description="Helical" evidence="8">
    <location>
        <begin position="221"/>
        <end position="242"/>
    </location>
</feature>
<keyword evidence="5 8" id="KW-0812">Transmembrane</keyword>
<dbReference type="PIRSF" id="PIRSF005355">
    <property type="entry name" value="UBIAD1"/>
    <property type="match status" value="1"/>
</dbReference>
<keyword evidence="4 8" id="KW-0808">Transferase</keyword>
<evidence type="ECO:0000313" key="11">
    <source>
        <dbReference type="Proteomes" id="UP000239089"/>
    </source>
</evidence>
<evidence type="ECO:0000256" key="3">
    <source>
        <dbReference type="ARBA" id="ARBA00022475"/>
    </source>
</evidence>
<dbReference type="Proteomes" id="UP000239089">
    <property type="component" value="Unassembled WGS sequence"/>
</dbReference>
<dbReference type="InterPro" id="IPR026046">
    <property type="entry name" value="UBIAD1"/>
</dbReference>
<dbReference type="GO" id="GO:0005886">
    <property type="term" value="C:plasma membrane"/>
    <property type="evidence" value="ECO:0007669"/>
    <property type="project" value="UniProtKB-SubCell"/>
</dbReference>
<dbReference type="OrthoDB" id="9767568at2"/>
<dbReference type="CDD" id="cd13962">
    <property type="entry name" value="PT_UbiA_UBIAD1"/>
    <property type="match status" value="1"/>
</dbReference>
<evidence type="ECO:0000256" key="5">
    <source>
        <dbReference type="ARBA" id="ARBA00022692"/>
    </source>
</evidence>
<evidence type="ECO:0000256" key="2">
    <source>
        <dbReference type="ARBA" id="ARBA00022428"/>
    </source>
</evidence>
<comment type="catalytic activity">
    <reaction evidence="8">
        <text>an all-trans-polyprenyl diphosphate + 1,4-dihydroxy-2-naphthoate + H(+) = a 2-demethylmenaquinol + CO2 + diphosphate</text>
        <dbReference type="Rhea" id="RHEA:26478"/>
        <dbReference type="Rhea" id="RHEA-COMP:9563"/>
        <dbReference type="Rhea" id="RHEA-COMP:9564"/>
        <dbReference type="ChEBI" id="CHEBI:11173"/>
        <dbReference type="ChEBI" id="CHEBI:15378"/>
        <dbReference type="ChEBI" id="CHEBI:16526"/>
        <dbReference type="ChEBI" id="CHEBI:33019"/>
        <dbReference type="ChEBI" id="CHEBI:55437"/>
        <dbReference type="ChEBI" id="CHEBI:58914"/>
        <dbReference type="EC" id="2.5.1.74"/>
    </reaction>
</comment>
<comment type="pathway">
    <text evidence="8">Quinol/quinone metabolism; menaquinone biosynthesis; menaquinol from 1,4-dihydroxy-2-naphthoate: step 1/2.</text>
</comment>
<keyword evidence="6 8" id="KW-1133">Transmembrane helix</keyword>
<feature type="transmembrane region" description="Helical" evidence="8">
    <location>
        <begin position="48"/>
        <end position="67"/>
    </location>
</feature>
<comment type="similarity">
    <text evidence="8">Belongs to the MenA family. Type 1 subfamily.</text>
</comment>
<name>A0A2S6N5Z2_9HYPH</name>
<dbReference type="Pfam" id="PF01040">
    <property type="entry name" value="UbiA"/>
    <property type="match status" value="1"/>
</dbReference>